<evidence type="ECO:0000313" key="1">
    <source>
        <dbReference type="EMBL" id="NHR04880.1"/>
    </source>
</evidence>
<reference evidence="1 2" key="1">
    <citation type="submission" date="2020-03" db="EMBL/GenBank/DDBJ databases">
        <title>Draft genome sequence of environmentally isolated cultures.</title>
        <authorList>
            <person name="Wilson H.S."/>
            <person name="De Leon M.E."/>
        </authorList>
    </citation>
    <scope>NUCLEOTIDE SEQUENCE [LARGE SCALE GENOMIC DNA]</scope>
    <source>
        <strain evidence="1 2">HSC-31F16</strain>
    </source>
</reference>
<keyword evidence="2" id="KW-1185">Reference proteome</keyword>
<evidence type="ECO:0000313" key="2">
    <source>
        <dbReference type="Proteomes" id="UP001515641"/>
    </source>
</evidence>
<comment type="caution">
    <text evidence="1">The sequence shown here is derived from an EMBL/GenBank/DDBJ whole genome shotgun (WGS) entry which is preliminary data.</text>
</comment>
<dbReference type="Proteomes" id="UP001515641">
    <property type="component" value="Unassembled WGS sequence"/>
</dbReference>
<protein>
    <submittedName>
        <fullName evidence="1">Uncharacterized protein</fullName>
    </submittedName>
</protein>
<name>A0ABX0L245_9NEIS</name>
<organism evidence="1 2">
    <name type="scientific">Chromobacterium fluminis</name>
    <dbReference type="NCBI Taxonomy" id="3044269"/>
    <lineage>
        <taxon>Bacteria</taxon>
        <taxon>Pseudomonadati</taxon>
        <taxon>Pseudomonadota</taxon>
        <taxon>Betaproteobacteria</taxon>
        <taxon>Neisseriales</taxon>
        <taxon>Chromobacteriaceae</taxon>
        <taxon>Chromobacterium</taxon>
    </lineage>
</organism>
<accession>A0ABX0L245</accession>
<dbReference type="EMBL" id="JAAOMA010000006">
    <property type="protein sequence ID" value="NHR04880.1"/>
    <property type="molecule type" value="Genomic_DNA"/>
</dbReference>
<gene>
    <name evidence="1" type="ORF">HA052_06685</name>
</gene>
<dbReference type="RefSeq" id="WP_166451300.1">
    <property type="nucleotide sequence ID" value="NZ_JAAOMA010000006.1"/>
</dbReference>
<proteinExistence type="predicted"/>
<sequence>MGQESLRAALAVSALRPEERTWLESRLTEEERVLLGQALEQLDDRPLTEQADELEPPASSAGADLLNRGAEPLLEVLLAEPVWMLAALGHALGAEQRGKLLNAAQDAEAWRGRIDSLRREWSGGETQAAPALREAMRERLQALTAAVPERPSVRPAGMEQAPTGLGLRLRAWLGRLRHE</sequence>